<name>A0AAE0ESC9_9CHLO</name>
<dbReference type="AlphaFoldDB" id="A0AAE0ESC9"/>
<organism evidence="1 2">
    <name type="scientific">Cymbomonas tetramitiformis</name>
    <dbReference type="NCBI Taxonomy" id="36881"/>
    <lineage>
        <taxon>Eukaryota</taxon>
        <taxon>Viridiplantae</taxon>
        <taxon>Chlorophyta</taxon>
        <taxon>Pyramimonadophyceae</taxon>
        <taxon>Pyramimonadales</taxon>
        <taxon>Pyramimonadaceae</taxon>
        <taxon>Cymbomonas</taxon>
    </lineage>
</organism>
<proteinExistence type="predicted"/>
<reference evidence="1 2" key="1">
    <citation type="journal article" date="2015" name="Genome Biol. Evol.">
        <title>Comparative Genomics of a Bacterivorous Green Alga Reveals Evolutionary Causalities and Consequences of Phago-Mixotrophic Mode of Nutrition.</title>
        <authorList>
            <person name="Burns J.A."/>
            <person name="Paasch A."/>
            <person name="Narechania A."/>
            <person name="Kim E."/>
        </authorList>
    </citation>
    <scope>NUCLEOTIDE SEQUENCE [LARGE SCALE GENOMIC DNA]</scope>
    <source>
        <strain evidence="1 2">PLY_AMNH</strain>
    </source>
</reference>
<keyword evidence="2" id="KW-1185">Reference proteome</keyword>
<protein>
    <submittedName>
        <fullName evidence="1">Uncharacterized protein</fullName>
    </submittedName>
</protein>
<gene>
    <name evidence="1" type="ORF">CYMTET_52811</name>
</gene>
<comment type="caution">
    <text evidence="1">The sequence shown here is derived from an EMBL/GenBank/DDBJ whole genome shotgun (WGS) entry which is preliminary data.</text>
</comment>
<evidence type="ECO:0000313" key="1">
    <source>
        <dbReference type="EMBL" id="KAK3237085.1"/>
    </source>
</evidence>
<dbReference type="EMBL" id="LGRX02034704">
    <property type="protein sequence ID" value="KAK3237085.1"/>
    <property type="molecule type" value="Genomic_DNA"/>
</dbReference>
<sequence>MKTKNMEPDAGGVRWAPRMSDLDFIDGRLSRASLVQGFPVVQQMFKRYGKTVNPHQKPQALLKELINMHMMGDTPTNTDEHTS</sequence>
<accession>A0AAE0ESC9</accession>
<evidence type="ECO:0000313" key="2">
    <source>
        <dbReference type="Proteomes" id="UP001190700"/>
    </source>
</evidence>
<dbReference type="Proteomes" id="UP001190700">
    <property type="component" value="Unassembled WGS sequence"/>
</dbReference>